<feature type="compositionally biased region" description="Basic and acidic residues" evidence="1">
    <location>
        <begin position="16"/>
        <end position="30"/>
    </location>
</feature>
<name>A0A8E2WF72_RHILI</name>
<reference evidence="2 3" key="1">
    <citation type="submission" date="2018-05" db="EMBL/GenBank/DDBJ databases">
        <title>Genomic Encyclopedia of Type Strains, Phase IV (KMG-IV): sequencing the most valuable type-strain genomes for metagenomic binning, comparative biology and taxonomic classification.</title>
        <authorList>
            <person name="Goeker M."/>
        </authorList>
    </citation>
    <scope>NUCLEOTIDE SEQUENCE [LARGE SCALE GENOMIC DNA]</scope>
    <source>
        <strain evidence="2 3">DSM 2626</strain>
    </source>
</reference>
<protein>
    <submittedName>
        <fullName evidence="2">Uncharacterized protein</fullName>
    </submittedName>
</protein>
<dbReference type="Proteomes" id="UP000245631">
    <property type="component" value="Unassembled WGS sequence"/>
</dbReference>
<feature type="region of interest" description="Disordered" evidence="1">
    <location>
        <begin position="1"/>
        <end position="30"/>
    </location>
</feature>
<proteinExistence type="predicted"/>
<gene>
    <name evidence="2" type="ORF">C8D77_102777</name>
</gene>
<organism evidence="2 3">
    <name type="scientific">Rhizobium loti</name>
    <name type="common">Mesorhizobium loti</name>
    <dbReference type="NCBI Taxonomy" id="381"/>
    <lineage>
        <taxon>Bacteria</taxon>
        <taxon>Pseudomonadati</taxon>
        <taxon>Pseudomonadota</taxon>
        <taxon>Alphaproteobacteria</taxon>
        <taxon>Hyphomicrobiales</taxon>
        <taxon>Phyllobacteriaceae</taxon>
        <taxon>Mesorhizobium</taxon>
    </lineage>
</organism>
<evidence type="ECO:0000313" key="3">
    <source>
        <dbReference type="Proteomes" id="UP000245631"/>
    </source>
</evidence>
<accession>A0A8E2WF72</accession>
<dbReference type="AlphaFoldDB" id="A0A8E2WF72"/>
<comment type="caution">
    <text evidence="2">The sequence shown here is derived from an EMBL/GenBank/DDBJ whole genome shotgun (WGS) entry which is preliminary data.</text>
</comment>
<evidence type="ECO:0000313" key="2">
    <source>
        <dbReference type="EMBL" id="PWJ93000.1"/>
    </source>
</evidence>
<sequence>MSIAQDQAALSPFKIAEPHGSDLGRIGADR</sequence>
<dbReference type="EMBL" id="QGGH01000002">
    <property type="protein sequence ID" value="PWJ93000.1"/>
    <property type="molecule type" value="Genomic_DNA"/>
</dbReference>
<evidence type="ECO:0000256" key="1">
    <source>
        <dbReference type="SAM" id="MobiDB-lite"/>
    </source>
</evidence>